<dbReference type="AlphaFoldDB" id="A0A1F7X9C3"/>
<gene>
    <name evidence="1" type="ORF">A2V80_02385</name>
</gene>
<accession>A0A1F7X9C3</accession>
<dbReference type="Proteomes" id="UP000179013">
    <property type="component" value="Unassembled WGS sequence"/>
</dbReference>
<proteinExistence type="predicted"/>
<evidence type="ECO:0000313" key="2">
    <source>
        <dbReference type="Proteomes" id="UP000179013"/>
    </source>
</evidence>
<comment type="caution">
    <text evidence="1">The sequence shown here is derived from an EMBL/GenBank/DDBJ whole genome shotgun (WGS) entry which is preliminary data.</text>
</comment>
<dbReference type="EMBL" id="MGFU01000059">
    <property type="protein sequence ID" value="OGM11359.1"/>
    <property type="molecule type" value="Genomic_DNA"/>
</dbReference>
<evidence type="ECO:0000313" key="1">
    <source>
        <dbReference type="EMBL" id="OGM11359.1"/>
    </source>
</evidence>
<reference evidence="1 2" key="1">
    <citation type="journal article" date="2016" name="Nat. Commun.">
        <title>Thousands of microbial genomes shed light on interconnected biogeochemical processes in an aquifer system.</title>
        <authorList>
            <person name="Anantharaman K."/>
            <person name="Brown C.T."/>
            <person name="Hug L.A."/>
            <person name="Sharon I."/>
            <person name="Castelle C.J."/>
            <person name="Probst A.J."/>
            <person name="Thomas B.C."/>
            <person name="Singh A."/>
            <person name="Wilkins M.J."/>
            <person name="Karaoz U."/>
            <person name="Brodie E.L."/>
            <person name="Williams K.H."/>
            <person name="Hubbard S.S."/>
            <person name="Banfield J.F."/>
        </authorList>
    </citation>
    <scope>NUCLEOTIDE SEQUENCE [LARGE SCALE GENOMIC DNA]</scope>
</reference>
<name>A0A1F7X9C3_9BACT</name>
<protein>
    <submittedName>
        <fullName evidence="1">Uncharacterized protein</fullName>
    </submittedName>
</protein>
<sequence length="103" mass="12013">MSVEKARITTQDCFELVNKHYRRDLTEAEENGLLILIEQHVSNDIYGRVLDIIREKEKFQGLSNPDDKKVVMIDEDIDGSEGIHEFIYLNIWLEDNKITSTLC</sequence>
<organism evidence="1 2">
    <name type="scientific">Candidatus Woesebacteria bacterium RBG_16_39_8b</name>
    <dbReference type="NCBI Taxonomy" id="1802482"/>
    <lineage>
        <taxon>Bacteria</taxon>
        <taxon>Candidatus Woeseibacteriota</taxon>
    </lineage>
</organism>